<comment type="catalytic activity">
    <reaction evidence="7">
        <text>ATP + [prokaryotic ubiquitin-like protein]-L-glutamate + [protein]-L-lysine = ADP + phosphate + N(6)-([prokaryotic ubiquitin-like protein]-gamma-L-glutamyl)-[protein]-L-lysine.</text>
        <dbReference type="EC" id="6.3.1.19"/>
    </reaction>
</comment>
<dbReference type="EC" id="6.3.1.19" evidence="7 8"/>
<evidence type="ECO:0000256" key="2">
    <source>
        <dbReference type="ARBA" id="ARBA00022723"/>
    </source>
</evidence>
<dbReference type="InterPro" id="IPR022279">
    <property type="entry name" value="Pup_ligase"/>
</dbReference>
<protein>
    <recommendedName>
        <fullName evidence="7 8">Pup--protein ligase</fullName>
        <ecNumber evidence="7 8">6.3.1.19</ecNumber>
    </recommendedName>
    <alternativeName>
        <fullName evidence="7">Proteasome accessory factor A</fullName>
    </alternativeName>
    <alternativeName>
        <fullName evidence="7">Pup-conjugating enzyme</fullName>
    </alternativeName>
</protein>
<dbReference type="GO" id="GO:0016874">
    <property type="term" value="F:ligase activity"/>
    <property type="evidence" value="ECO:0007669"/>
    <property type="project" value="UniProtKB-KW"/>
</dbReference>
<keyword evidence="5 7" id="KW-0067">ATP-binding</keyword>
<comment type="caution">
    <text evidence="9">The sequence shown here is derived from an EMBL/GenBank/DDBJ whole genome shotgun (WGS) entry which is preliminary data.</text>
</comment>
<comment type="pathway">
    <text evidence="7">Protein degradation; proteasomal Pup-dependent pathway.</text>
</comment>
<dbReference type="PANTHER" id="PTHR42307">
    <property type="entry name" value="PUP DEAMIDASE/DEPUPYLASE"/>
    <property type="match status" value="1"/>
</dbReference>
<sequence>MDRRIFGLENEYGVTCTFRGQRRLSPDEVARYLFRRVVSWGRSSNVFLRNGARLYLDVGSHPEYATPECDNVTELVTHDKAGERILEGLLVDAERRLHEEGIAGDVYLFKNNTDSAGNSYGCHENYLVARHGEFSRLADILIPFLVTRQLLCGAGKVLQTPRGAVYCVSQRAEHIWEGVSSATTRSRPIINTRDEPHADAERYRRLHVIVGDSNMSETTMLLKVGATDLVLRMIEAGTVMRDLTLENPIRAIREVSHDITGRRKVRLASGREASALEVQREYYEKAVDFCERRGIRTGTVEQVLELWGRTLDAIEQEDLDKIDTEIDWVMKYKLIERYRDKHNMTMSHPRVAQIDLAYHDIHRRRGLYYLLEKKGQAARICNDLKIFEGKSVPPQTTRARLRGDFIRRAQEQRRDFTVDWVHLKLNDQAQRTVLCKDPFRSVDDRVEKLIAGM</sequence>
<dbReference type="NCBIfam" id="TIGR03686">
    <property type="entry name" value="pupylate_PafA"/>
    <property type="match status" value="1"/>
</dbReference>
<keyword evidence="2 7" id="KW-0479">Metal-binding</keyword>
<dbReference type="InterPro" id="IPR004347">
    <property type="entry name" value="Pup_ligase/deamidase"/>
</dbReference>
<keyword evidence="1 7" id="KW-0436">Ligase</keyword>
<accession>A0ABW2JYI6</accession>
<evidence type="ECO:0000256" key="3">
    <source>
        <dbReference type="ARBA" id="ARBA00022741"/>
    </source>
</evidence>
<name>A0ABW2JYI6_9ACTN</name>
<evidence type="ECO:0000256" key="7">
    <source>
        <dbReference type="HAMAP-Rule" id="MF_02111"/>
    </source>
</evidence>
<feature type="binding site" evidence="7">
    <location>
        <position position="420"/>
    </location>
    <ligand>
        <name>ATP</name>
        <dbReference type="ChEBI" id="CHEBI:30616"/>
    </ligand>
</feature>
<feature type="binding site" evidence="7">
    <location>
        <position position="66"/>
    </location>
    <ligand>
        <name>ATP</name>
        <dbReference type="ChEBI" id="CHEBI:30616"/>
    </ligand>
</feature>
<comment type="similarity">
    <text evidence="7">Belongs to the Pup ligase/Pup deamidase family. Pup-conjugating enzyme subfamily.</text>
</comment>
<dbReference type="Pfam" id="PF03136">
    <property type="entry name" value="Pup_ligase"/>
    <property type="match status" value="1"/>
</dbReference>
<dbReference type="RefSeq" id="WP_381841412.1">
    <property type="nucleotide sequence ID" value="NZ_JBHTCF010000037.1"/>
</dbReference>
<dbReference type="Proteomes" id="UP001596523">
    <property type="component" value="Unassembled WGS sequence"/>
</dbReference>
<feature type="binding site" evidence="7">
    <location>
        <position position="63"/>
    </location>
    <ligand>
        <name>Mg(2+)</name>
        <dbReference type="ChEBI" id="CHEBI:18420"/>
    </ligand>
</feature>
<reference evidence="10" key="1">
    <citation type="journal article" date="2019" name="Int. J. Syst. Evol. Microbiol.">
        <title>The Global Catalogue of Microorganisms (GCM) 10K type strain sequencing project: providing services to taxonomists for standard genome sequencing and annotation.</title>
        <authorList>
            <consortium name="The Broad Institute Genomics Platform"/>
            <consortium name="The Broad Institute Genome Sequencing Center for Infectious Disease"/>
            <person name="Wu L."/>
            <person name="Ma J."/>
        </authorList>
    </citation>
    <scope>NUCLEOTIDE SEQUENCE [LARGE SCALE GENOMIC DNA]</scope>
    <source>
        <strain evidence="10">SYNS20</strain>
    </source>
</reference>
<evidence type="ECO:0000256" key="4">
    <source>
        <dbReference type="ARBA" id="ARBA00022786"/>
    </source>
</evidence>
<evidence type="ECO:0000313" key="10">
    <source>
        <dbReference type="Proteomes" id="UP001596523"/>
    </source>
</evidence>
<feature type="active site" description="Proton acceptor" evidence="7">
    <location>
        <position position="57"/>
    </location>
</feature>
<evidence type="ECO:0000313" key="9">
    <source>
        <dbReference type="EMBL" id="MFC7310593.1"/>
    </source>
</evidence>
<evidence type="ECO:0000256" key="8">
    <source>
        <dbReference type="NCBIfam" id="TIGR03686"/>
    </source>
</evidence>
<gene>
    <name evidence="7 9" type="primary">pafA</name>
    <name evidence="9" type="ORF">ACFQVC_41075</name>
</gene>
<proteinExistence type="inferred from homology"/>
<dbReference type="PIRSF" id="PIRSF018077">
    <property type="entry name" value="UCP018077"/>
    <property type="match status" value="1"/>
</dbReference>
<organism evidence="9 10">
    <name type="scientific">Streptomyces monticola</name>
    <dbReference type="NCBI Taxonomy" id="2666263"/>
    <lineage>
        <taxon>Bacteria</taxon>
        <taxon>Bacillati</taxon>
        <taxon>Actinomycetota</taxon>
        <taxon>Actinomycetes</taxon>
        <taxon>Kitasatosporales</taxon>
        <taxon>Streptomycetaceae</taxon>
        <taxon>Streptomyces</taxon>
    </lineage>
</organism>
<evidence type="ECO:0000256" key="5">
    <source>
        <dbReference type="ARBA" id="ARBA00022840"/>
    </source>
</evidence>
<keyword evidence="3 7" id="KW-0547">Nucleotide-binding</keyword>
<evidence type="ECO:0000256" key="1">
    <source>
        <dbReference type="ARBA" id="ARBA00022598"/>
    </source>
</evidence>
<comment type="function">
    <text evidence="7">Catalyzes the covalent attachment of the prokaryotic ubiquitin-like protein modifier Pup to the proteasomal substrate proteins, thereby targeting them for proteasomal degradation. This tagging system is termed pupylation. The ligation reaction involves the side-chain carboxylate of the C-terminal glutamate of Pup and the side-chain amino group of a substrate lysine.</text>
</comment>
<keyword evidence="6 7" id="KW-0460">Magnesium</keyword>
<comment type="miscellaneous">
    <text evidence="7">The reaction mechanism probably proceeds via the activation of Pup by phosphorylation of its C-terminal glutamate, which is then subject to nucleophilic attack by the substrate lysine, resulting in an isopeptide bond and the release of phosphate as a good leaving group.</text>
</comment>
<feature type="binding site" evidence="7">
    <location>
        <position position="53"/>
    </location>
    <ligand>
        <name>ATP</name>
        <dbReference type="ChEBI" id="CHEBI:30616"/>
    </ligand>
</feature>
<comment type="pathway">
    <text evidence="7">Protein modification; protein pupylation.</text>
</comment>
<dbReference type="PANTHER" id="PTHR42307:SF3">
    <property type="entry name" value="PUP--PROTEIN LIGASE"/>
    <property type="match status" value="1"/>
</dbReference>
<dbReference type="EMBL" id="JBHTCF010000037">
    <property type="protein sequence ID" value="MFC7310593.1"/>
    <property type="molecule type" value="Genomic_DNA"/>
</dbReference>
<feature type="binding site" evidence="7">
    <location>
        <position position="9"/>
    </location>
    <ligand>
        <name>Mg(2+)</name>
        <dbReference type="ChEBI" id="CHEBI:18420"/>
    </ligand>
</feature>
<keyword evidence="4 7" id="KW-0833">Ubl conjugation pathway</keyword>
<dbReference type="HAMAP" id="MF_02111">
    <property type="entry name" value="Pup_ligase"/>
    <property type="match status" value="1"/>
</dbReference>
<feature type="binding site" evidence="7">
    <location>
        <position position="55"/>
    </location>
    <ligand>
        <name>Mg(2+)</name>
        <dbReference type="ChEBI" id="CHEBI:18420"/>
    </ligand>
</feature>
<keyword evidence="10" id="KW-1185">Reference proteome</keyword>
<evidence type="ECO:0000256" key="6">
    <source>
        <dbReference type="ARBA" id="ARBA00022842"/>
    </source>
</evidence>